<dbReference type="PANTHER" id="PTHR11702">
    <property type="entry name" value="DEVELOPMENTALLY REGULATED GTP-BINDING PROTEIN-RELATED"/>
    <property type="match status" value="1"/>
</dbReference>
<protein>
    <recommendedName>
        <fullName evidence="9">GTPase Obg</fullName>
        <ecNumber evidence="9">3.6.5.-</ecNumber>
    </recommendedName>
    <alternativeName>
        <fullName evidence="9">GTP-binding protein Obg</fullName>
    </alternativeName>
</protein>
<dbReference type="PANTHER" id="PTHR11702:SF31">
    <property type="entry name" value="MITOCHONDRIAL RIBOSOME-ASSOCIATED GTPASE 2"/>
    <property type="match status" value="1"/>
</dbReference>
<keyword evidence="7 9" id="KW-0460">Magnesium</keyword>
<sequence length="427" mass="46707">MQFIDRVKIKVKAGDGGKGMSSFRREKYVPFGGPSGGDGGKGGDIVFMVDEGKSTLLDLRYNRKVVAPNGVNGKTKKMHGAVGEDAVIKVPLGTIVKDAETGRILADLTRKNQRAIICKGGKGGRGNFRFKTSKNTAPTYAEKGGLGEVKDVEVELKVLADVGLVGYPSVGKSTLLSVVSAAKPEIADYHFTTIQPNLGMVQVPDGRSFVMADLPGLIDGAAQGKGLGHQFLRHIERCRVIIHVVDMGAQDGRDPVQDYANINKELEEYQYRLLERPQVVVANKMDLDDAEANLARFKEAYPDVEIYPTMTALDEGLEPIIYKAADLLEVTPVFPLYDEEEKSEGVLYKYEGDKPPFKVHNLGNGRWKLTGEEIETAFAMATLDTDEGQQRFARKMRVLGVDSALREAGAADGDTIELAEFEFEFVE</sequence>
<evidence type="ECO:0000259" key="11">
    <source>
        <dbReference type="PROSITE" id="PS51881"/>
    </source>
</evidence>
<keyword evidence="14" id="KW-1185">Reference proteome</keyword>
<dbReference type="EC" id="3.6.5.-" evidence="9"/>
<keyword evidence="5 9" id="KW-0547">Nucleotide-binding</keyword>
<reference evidence="13 14" key="1">
    <citation type="submission" date="2019-03" db="EMBL/GenBank/DDBJ databases">
        <title>Genomic Encyclopedia of Type Strains, Phase IV (KMG-IV): sequencing the most valuable type-strain genomes for metagenomic binning, comparative biology and taxonomic classification.</title>
        <authorList>
            <person name="Goeker M."/>
        </authorList>
    </citation>
    <scope>NUCLEOTIDE SEQUENCE [LARGE SCALE GENOMIC DNA]</scope>
    <source>
        <strain evidence="13 14">DSM 28867</strain>
    </source>
</reference>
<dbReference type="Gene3D" id="3.40.50.300">
    <property type="entry name" value="P-loop containing nucleotide triphosphate hydrolases"/>
    <property type="match status" value="1"/>
</dbReference>
<dbReference type="GO" id="GO:0003924">
    <property type="term" value="F:GTPase activity"/>
    <property type="evidence" value="ECO:0007669"/>
    <property type="project" value="UniProtKB-UniRule"/>
</dbReference>
<dbReference type="InterPro" id="IPR006073">
    <property type="entry name" value="GTP-bd"/>
</dbReference>
<dbReference type="HAMAP" id="MF_01454">
    <property type="entry name" value="GTPase_Obg"/>
    <property type="match status" value="1"/>
</dbReference>
<dbReference type="NCBIfam" id="TIGR03595">
    <property type="entry name" value="Obg_CgtA_exten"/>
    <property type="match status" value="1"/>
</dbReference>
<dbReference type="GO" id="GO:0005525">
    <property type="term" value="F:GTP binding"/>
    <property type="evidence" value="ECO:0007669"/>
    <property type="project" value="UniProtKB-UniRule"/>
</dbReference>
<dbReference type="InterPro" id="IPR006169">
    <property type="entry name" value="GTP1_OBG_dom"/>
</dbReference>
<dbReference type="AlphaFoldDB" id="A0A4R7ZCT3"/>
<dbReference type="InterPro" id="IPR036346">
    <property type="entry name" value="GTP-bd_prot_GTP1/OBG_C_sf"/>
</dbReference>
<gene>
    <name evidence="9" type="primary">obg</name>
    <name evidence="13" type="ORF">EDD63_13521</name>
</gene>
<organism evidence="13 14">
    <name type="scientific">Breznakia blatticola</name>
    <dbReference type="NCBI Taxonomy" id="1754012"/>
    <lineage>
        <taxon>Bacteria</taxon>
        <taxon>Bacillati</taxon>
        <taxon>Bacillota</taxon>
        <taxon>Erysipelotrichia</taxon>
        <taxon>Erysipelotrichales</taxon>
        <taxon>Erysipelotrichaceae</taxon>
        <taxon>Breznakia</taxon>
    </lineage>
</organism>
<dbReference type="PRINTS" id="PR00326">
    <property type="entry name" value="GTP1OBG"/>
</dbReference>
<dbReference type="SUPFAM" id="SSF52540">
    <property type="entry name" value="P-loop containing nucleoside triphosphate hydrolases"/>
    <property type="match status" value="1"/>
</dbReference>
<dbReference type="Pfam" id="PF09269">
    <property type="entry name" value="DUF1967"/>
    <property type="match status" value="1"/>
</dbReference>
<dbReference type="GO" id="GO:0005737">
    <property type="term" value="C:cytoplasm"/>
    <property type="evidence" value="ECO:0007669"/>
    <property type="project" value="UniProtKB-SubCell"/>
</dbReference>
<proteinExistence type="inferred from homology"/>
<dbReference type="InterPro" id="IPR006074">
    <property type="entry name" value="GTP1-OBG_CS"/>
</dbReference>
<feature type="binding site" evidence="9">
    <location>
        <begin position="213"/>
        <end position="216"/>
    </location>
    <ligand>
        <name>GTP</name>
        <dbReference type="ChEBI" id="CHEBI:37565"/>
    </ligand>
</feature>
<evidence type="ECO:0000256" key="4">
    <source>
        <dbReference type="ARBA" id="ARBA00022723"/>
    </source>
</evidence>
<dbReference type="NCBIfam" id="NF008956">
    <property type="entry name" value="PRK12299.1"/>
    <property type="match status" value="1"/>
</dbReference>
<feature type="binding site" evidence="9">
    <location>
        <begin position="283"/>
        <end position="286"/>
    </location>
    <ligand>
        <name>GTP</name>
        <dbReference type="ChEBI" id="CHEBI:37565"/>
    </ligand>
</feature>
<feature type="binding site" evidence="9">
    <location>
        <begin position="191"/>
        <end position="195"/>
    </location>
    <ligand>
        <name>GTP</name>
        <dbReference type="ChEBI" id="CHEBI:37565"/>
    </ligand>
</feature>
<keyword evidence="4 9" id="KW-0479">Metal-binding</keyword>
<keyword evidence="8 9" id="KW-0342">GTP-binding</keyword>
<keyword evidence="6 9" id="KW-0378">Hydrolase</keyword>
<comment type="subcellular location">
    <subcellularLocation>
        <location evidence="9">Cytoplasm</location>
    </subcellularLocation>
</comment>
<dbReference type="NCBIfam" id="TIGR02729">
    <property type="entry name" value="Obg_CgtA"/>
    <property type="match status" value="1"/>
</dbReference>
<evidence type="ECO:0000256" key="6">
    <source>
        <dbReference type="ARBA" id="ARBA00022801"/>
    </source>
</evidence>
<dbReference type="Pfam" id="PF01018">
    <property type="entry name" value="GTP1_OBG"/>
    <property type="match status" value="1"/>
</dbReference>
<comment type="function">
    <text evidence="9">An essential GTPase which binds GTP, GDP and possibly (p)ppGpp with moderate affinity, with high nucleotide exchange rates and a fairly low GTP hydrolysis rate. Plays a role in control of the cell cycle, stress response, ribosome biogenesis and in those bacteria that undergo differentiation, in morphogenesis control.</text>
</comment>
<dbReference type="NCBIfam" id="NF008954">
    <property type="entry name" value="PRK12296.1"/>
    <property type="match status" value="1"/>
</dbReference>
<comment type="caution">
    <text evidence="13">The sequence shown here is derived from an EMBL/GenBank/DDBJ whole genome shotgun (WGS) entry which is preliminary data.</text>
</comment>
<dbReference type="Pfam" id="PF01926">
    <property type="entry name" value="MMR_HSR1"/>
    <property type="match status" value="1"/>
</dbReference>
<feature type="binding site" evidence="9">
    <location>
        <begin position="310"/>
        <end position="312"/>
    </location>
    <ligand>
        <name>GTP</name>
        <dbReference type="ChEBI" id="CHEBI:37565"/>
    </ligand>
</feature>
<evidence type="ECO:0000256" key="2">
    <source>
        <dbReference type="ARBA" id="ARBA00007699"/>
    </source>
</evidence>
<evidence type="ECO:0000256" key="5">
    <source>
        <dbReference type="ARBA" id="ARBA00022741"/>
    </source>
</evidence>
<dbReference type="InterPro" id="IPR036726">
    <property type="entry name" value="GTP1_OBG_dom_sf"/>
</dbReference>
<dbReference type="FunFam" id="2.70.210.12:FF:000001">
    <property type="entry name" value="GTPase Obg"/>
    <property type="match status" value="1"/>
</dbReference>
<dbReference type="PROSITE" id="PS51881">
    <property type="entry name" value="OCT"/>
    <property type="match status" value="1"/>
</dbReference>
<evidence type="ECO:0000256" key="9">
    <source>
        <dbReference type="HAMAP-Rule" id="MF_01454"/>
    </source>
</evidence>
<feature type="domain" description="OBG-type G" evidence="10">
    <location>
        <begin position="160"/>
        <end position="329"/>
    </location>
</feature>
<dbReference type="OrthoDB" id="9807318at2"/>
<evidence type="ECO:0000256" key="8">
    <source>
        <dbReference type="ARBA" id="ARBA00023134"/>
    </source>
</evidence>
<dbReference type="Gene3D" id="2.70.210.12">
    <property type="entry name" value="GTP1/OBG domain"/>
    <property type="match status" value="1"/>
</dbReference>
<dbReference type="PROSITE" id="PS51883">
    <property type="entry name" value="OBG"/>
    <property type="match status" value="1"/>
</dbReference>
<comment type="subunit">
    <text evidence="9">Monomer.</text>
</comment>
<dbReference type="InterPro" id="IPR015349">
    <property type="entry name" value="OCT_dom"/>
</dbReference>
<dbReference type="Gene3D" id="3.30.300.350">
    <property type="entry name" value="GTP-binding protein OBG, C-terminal domain"/>
    <property type="match status" value="1"/>
</dbReference>
<keyword evidence="3 9" id="KW-0963">Cytoplasm</keyword>
<name>A0A4R7ZCT3_9FIRM</name>
<comment type="similarity">
    <text evidence="2 9">Belongs to the TRAFAC class OBG-HflX-like GTPase superfamily. OBG GTPase family.</text>
</comment>
<dbReference type="InterPro" id="IPR045086">
    <property type="entry name" value="OBG_GTPase"/>
</dbReference>
<dbReference type="GO" id="GO:0042254">
    <property type="term" value="P:ribosome biogenesis"/>
    <property type="evidence" value="ECO:0007669"/>
    <property type="project" value="UniProtKB-UniRule"/>
</dbReference>
<dbReference type="NCBIfam" id="NF008955">
    <property type="entry name" value="PRK12297.1"/>
    <property type="match status" value="1"/>
</dbReference>
<dbReference type="GO" id="GO:0000287">
    <property type="term" value="F:magnesium ion binding"/>
    <property type="evidence" value="ECO:0007669"/>
    <property type="project" value="InterPro"/>
</dbReference>
<evidence type="ECO:0000259" key="12">
    <source>
        <dbReference type="PROSITE" id="PS51883"/>
    </source>
</evidence>
<feature type="binding site" evidence="9">
    <location>
        <begin position="166"/>
        <end position="173"/>
    </location>
    <ligand>
        <name>GTP</name>
        <dbReference type="ChEBI" id="CHEBI:37565"/>
    </ligand>
</feature>
<dbReference type="PROSITE" id="PS00905">
    <property type="entry name" value="GTP1_OBG"/>
    <property type="match status" value="1"/>
</dbReference>
<dbReference type="SUPFAM" id="SSF102741">
    <property type="entry name" value="Obg GTP-binding protein C-terminal domain"/>
    <property type="match status" value="1"/>
</dbReference>
<evidence type="ECO:0000313" key="14">
    <source>
        <dbReference type="Proteomes" id="UP000294743"/>
    </source>
</evidence>
<evidence type="ECO:0000256" key="1">
    <source>
        <dbReference type="ARBA" id="ARBA00001946"/>
    </source>
</evidence>
<comment type="cofactor">
    <cofactor evidence="1 9">
        <name>Mg(2+)</name>
        <dbReference type="ChEBI" id="CHEBI:18420"/>
    </cofactor>
</comment>
<feature type="binding site" evidence="9">
    <location>
        <position position="193"/>
    </location>
    <ligand>
        <name>Mg(2+)</name>
        <dbReference type="ChEBI" id="CHEBI:18420"/>
    </ligand>
</feature>
<dbReference type="PROSITE" id="PS51710">
    <property type="entry name" value="G_OBG"/>
    <property type="match status" value="1"/>
</dbReference>
<feature type="domain" description="OCT" evidence="11">
    <location>
        <begin position="349"/>
        <end position="427"/>
    </location>
</feature>
<evidence type="ECO:0000313" key="13">
    <source>
        <dbReference type="EMBL" id="TDW14676.1"/>
    </source>
</evidence>
<dbReference type="RefSeq" id="WP_134170546.1">
    <property type="nucleotide sequence ID" value="NZ_SODD01000035.1"/>
</dbReference>
<dbReference type="Proteomes" id="UP000294743">
    <property type="component" value="Unassembled WGS sequence"/>
</dbReference>
<accession>A0A4R7ZCT3</accession>
<feature type="binding site" evidence="9">
    <location>
        <position position="173"/>
    </location>
    <ligand>
        <name>Mg(2+)</name>
        <dbReference type="ChEBI" id="CHEBI:18420"/>
    </ligand>
</feature>
<evidence type="ECO:0000256" key="3">
    <source>
        <dbReference type="ARBA" id="ARBA00022490"/>
    </source>
</evidence>
<dbReference type="EMBL" id="SODD01000035">
    <property type="protein sequence ID" value="TDW14676.1"/>
    <property type="molecule type" value="Genomic_DNA"/>
</dbReference>
<dbReference type="InterPro" id="IPR014100">
    <property type="entry name" value="GTP-bd_Obg/CgtA"/>
</dbReference>
<evidence type="ECO:0000256" key="7">
    <source>
        <dbReference type="ARBA" id="ARBA00022842"/>
    </source>
</evidence>
<dbReference type="InterPro" id="IPR027417">
    <property type="entry name" value="P-loop_NTPase"/>
</dbReference>
<dbReference type="InterPro" id="IPR031167">
    <property type="entry name" value="G_OBG"/>
</dbReference>
<dbReference type="CDD" id="cd01898">
    <property type="entry name" value="Obg"/>
    <property type="match status" value="1"/>
</dbReference>
<feature type="domain" description="Obg" evidence="12">
    <location>
        <begin position="1"/>
        <end position="159"/>
    </location>
</feature>
<evidence type="ECO:0000259" key="10">
    <source>
        <dbReference type="PROSITE" id="PS51710"/>
    </source>
</evidence>
<dbReference type="SUPFAM" id="SSF82051">
    <property type="entry name" value="Obg GTP-binding protein N-terminal domain"/>
    <property type="match status" value="1"/>
</dbReference>